<dbReference type="RefSeq" id="WP_230525320.1">
    <property type="nucleotide sequence ID" value="NZ_JAJGAK010000001.1"/>
</dbReference>
<evidence type="ECO:0000256" key="2">
    <source>
        <dbReference type="ARBA" id="ARBA00022737"/>
    </source>
</evidence>
<dbReference type="EMBL" id="JAJGAK010000001">
    <property type="protein sequence ID" value="MCC8361666.1"/>
    <property type="molecule type" value="Genomic_DNA"/>
</dbReference>
<dbReference type="PANTHER" id="PTHR11878:SF65">
    <property type="entry name" value="NA_CA-EXCHANGE PROTEIN, ISOFORM G"/>
    <property type="match status" value="1"/>
</dbReference>
<proteinExistence type="predicted"/>
<dbReference type="InterPro" id="IPR003644">
    <property type="entry name" value="Calx_beta"/>
</dbReference>
<evidence type="ECO:0000313" key="7">
    <source>
        <dbReference type="EMBL" id="MCC8361666.1"/>
    </source>
</evidence>
<dbReference type="InterPro" id="IPR038081">
    <property type="entry name" value="CalX-like_sf"/>
</dbReference>
<reference evidence="7" key="1">
    <citation type="submission" date="2021-10" db="EMBL/GenBank/DDBJ databases">
        <authorList>
            <person name="Lyu M."/>
            <person name="Wang X."/>
            <person name="Meng X."/>
            <person name="Xu K."/>
        </authorList>
    </citation>
    <scope>NUCLEOTIDE SEQUENCE</scope>
    <source>
        <strain evidence="7">A6</strain>
    </source>
</reference>
<dbReference type="Gene3D" id="2.60.40.2030">
    <property type="match status" value="1"/>
</dbReference>
<keyword evidence="2" id="KW-0677">Repeat</keyword>
<dbReference type="PANTHER" id="PTHR11878">
    <property type="entry name" value="SODIUM/CALCIUM EXCHANGER"/>
    <property type="match status" value="1"/>
</dbReference>
<evidence type="ECO:0000256" key="4">
    <source>
        <dbReference type="ARBA" id="ARBA00023065"/>
    </source>
</evidence>
<dbReference type="SMART" id="SM00237">
    <property type="entry name" value="Calx_beta"/>
    <property type="match status" value="1"/>
</dbReference>
<dbReference type="Proteomes" id="UP001165293">
    <property type="component" value="Unassembled WGS sequence"/>
</dbReference>
<feature type="chain" id="PRO_5046623223" description="Calx-beta domain-containing protein" evidence="5">
    <location>
        <begin position="24"/>
        <end position="479"/>
    </location>
</feature>
<evidence type="ECO:0000256" key="5">
    <source>
        <dbReference type="SAM" id="SignalP"/>
    </source>
</evidence>
<evidence type="ECO:0000313" key="8">
    <source>
        <dbReference type="Proteomes" id="UP001165293"/>
    </source>
</evidence>
<evidence type="ECO:0000256" key="3">
    <source>
        <dbReference type="ARBA" id="ARBA00022837"/>
    </source>
</evidence>
<gene>
    <name evidence="7" type="ORF">LK996_01020</name>
</gene>
<name>A0ABS8JDH7_9GAMM</name>
<feature type="domain" description="Calx-beta" evidence="6">
    <location>
        <begin position="338"/>
        <end position="437"/>
    </location>
</feature>
<dbReference type="Pfam" id="PF03160">
    <property type="entry name" value="Calx-beta"/>
    <property type="match status" value="1"/>
</dbReference>
<comment type="caution">
    <text evidence="7">The sequence shown here is derived from an EMBL/GenBank/DDBJ whole genome shotgun (WGS) entry which is preliminary data.</text>
</comment>
<organism evidence="7 8">
    <name type="scientific">Noviluteimonas lactosilytica</name>
    <dbReference type="NCBI Taxonomy" id="2888523"/>
    <lineage>
        <taxon>Bacteria</taxon>
        <taxon>Pseudomonadati</taxon>
        <taxon>Pseudomonadota</taxon>
        <taxon>Gammaproteobacteria</taxon>
        <taxon>Lysobacterales</taxon>
        <taxon>Lysobacteraceae</taxon>
        <taxon>Noviluteimonas</taxon>
    </lineage>
</organism>
<keyword evidence="4" id="KW-0813">Transport</keyword>
<evidence type="ECO:0000259" key="6">
    <source>
        <dbReference type="SMART" id="SM00237"/>
    </source>
</evidence>
<keyword evidence="8" id="KW-1185">Reference proteome</keyword>
<keyword evidence="4" id="KW-0406">Ion transport</keyword>
<feature type="signal peptide" evidence="5">
    <location>
        <begin position="1"/>
        <end position="23"/>
    </location>
</feature>
<accession>A0ABS8JDH7</accession>
<sequence length="479" mass="51037">MARVVPRLSFVLVALCLAGAAHAQSCPATLPAQGAPIAAPLPVFPADNWWNTDISTAPVDALSPAYIAWIDPARQVHPDFGAGQGANAVYGFPYAVVNGAQPKWPVTFEYWDESDGVNLSTGQGVPFYPLPQNVLTSVGWVEGGPPATVDLRGSNDRHILIVDCTNRTLYELYNVWFSSQQNRWYAGSGAFFDMKTNNRRPEGWTSADASGLAIFPGLVRFDEAANAGVAEIQHAFRVTMRNTNGHVYPASHTAGSTSGALPMGARLRLKKNVNGVDPVTRTNDPAARKIFRAMQKYGLIVADNGSDMYISGTYDVRWNNDVLNPAFHSLRASDFEVVQLGWKPSAVPTMTIADVAVAEGQSGTKAMTFTVRLSAASAQTVTASYATSNVTAVAGSDYVSAIGSVSFAPGQTSRTISVTVKGDRTRESAETFRVTLTNPVNTTLADGVAAGTITNDDLIRTGGTGQKTVRAPAAVRFEK</sequence>
<protein>
    <recommendedName>
        <fullName evidence="6">Calx-beta domain-containing protein</fullName>
    </recommendedName>
</protein>
<keyword evidence="3" id="KW-0106">Calcium</keyword>
<dbReference type="SUPFAM" id="SSF141072">
    <property type="entry name" value="CalX-like"/>
    <property type="match status" value="1"/>
</dbReference>
<dbReference type="InterPro" id="IPR051171">
    <property type="entry name" value="CaCA"/>
</dbReference>
<keyword evidence="1 5" id="KW-0732">Signal</keyword>
<evidence type="ECO:0000256" key="1">
    <source>
        <dbReference type="ARBA" id="ARBA00022729"/>
    </source>
</evidence>